<comment type="caution">
    <text evidence="2">The sequence shown here is derived from an EMBL/GenBank/DDBJ whole genome shotgun (WGS) entry which is preliminary data.</text>
</comment>
<evidence type="ECO:0000256" key="1">
    <source>
        <dbReference type="SAM" id="Phobius"/>
    </source>
</evidence>
<name>A0AAW9DT37_ACIAO</name>
<feature type="transmembrane region" description="Helical" evidence="1">
    <location>
        <begin position="20"/>
        <end position="40"/>
    </location>
</feature>
<accession>A0AAW9DT37</accession>
<dbReference type="Proteomes" id="UP001279553">
    <property type="component" value="Unassembled WGS sequence"/>
</dbReference>
<proteinExistence type="predicted"/>
<dbReference type="AlphaFoldDB" id="A0AAW9DT37"/>
<gene>
    <name evidence="2" type="ORF">SIL87_15545</name>
</gene>
<keyword evidence="3" id="KW-1185">Reference proteome</keyword>
<keyword evidence="1" id="KW-1133">Transmembrane helix</keyword>
<evidence type="ECO:0000313" key="3">
    <source>
        <dbReference type="Proteomes" id="UP001279553"/>
    </source>
</evidence>
<sequence>MFRGWGGKFAIGGGLAAGSLWLGAIVGRLRVAVVFARALAVAGGR</sequence>
<keyword evidence="1" id="KW-0472">Membrane</keyword>
<organism evidence="2 3">
    <name type="scientific">Acidiphilium acidophilum</name>
    <name type="common">Thiobacillus acidophilus</name>
    <dbReference type="NCBI Taxonomy" id="76588"/>
    <lineage>
        <taxon>Bacteria</taxon>
        <taxon>Pseudomonadati</taxon>
        <taxon>Pseudomonadota</taxon>
        <taxon>Alphaproteobacteria</taxon>
        <taxon>Acetobacterales</taxon>
        <taxon>Acidocellaceae</taxon>
        <taxon>Acidiphilium</taxon>
    </lineage>
</organism>
<protein>
    <submittedName>
        <fullName evidence="2">Uncharacterized protein</fullName>
    </submittedName>
</protein>
<evidence type="ECO:0000313" key="2">
    <source>
        <dbReference type="EMBL" id="MDX5932170.1"/>
    </source>
</evidence>
<reference evidence="2 3" key="1">
    <citation type="submission" date="2023-11" db="EMBL/GenBank/DDBJ databases">
        <title>MicrobeMod: A computational toolkit for identifying prokaryotic methylation and restriction-modification with nanopore sequencing.</title>
        <authorList>
            <person name="Crits-Christoph A."/>
            <person name="Kang S.C."/>
            <person name="Lee H."/>
            <person name="Ostrov N."/>
        </authorList>
    </citation>
    <scope>NUCLEOTIDE SEQUENCE [LARGE SCALE GENOMIC DNA]</scope>
    <source>
        <strain evidence="2 3">DSMZ 700</strain>
    </source>
</reference>
<dbReference type="EMBL" id="JAWXYB010000018">
    <property type="protein sequence ID" value="MDX5932170.1"/>
    <property type="molecule type" value="Genomic_DNA"/>
</dbReference>
<keyword evidence="1" id="KW-0812">Transmembrane</keyword>